<dbReference type="AlphaFoldDB" id="L5MIN7"/>
<feature type="region of interest" description="Disordered" evidence="1">
    <location>
        <begin position="137"/>
        <end position="178"/>
    </location>
</feature>
<proteinExistence type="predicted"/>
<keyword evidence="3" id="KW-1185">Reference proteome</keyword>
<sequence length="178" mass="19364">MRDICTSQFPDIKLIPEISTQASPWAQAQSTLLDESSVTFAYSRGEVERSGSRQSEGTSPGNFRDCIDPTSSSLQKQPLHRRPEQPEESCCLLSSQQHRSPGTPWVLCTAGSLLAPSCSTKRNAGCHPVVVAFVIADPEPRITGRPSSRQPRPADLQSLPGKSIQSRQIKSESCQLSS</sequence>
<dbReference type="Proteomes" id="UP000010556">
    <property type="component" value="Unassembled WGS sequence"/>
</dbReference>
<feature type="region of interest" description="Disordered" evidence="1">
    <location>
        <begin position="44"/>
        <end position="99"/>
    </location>
</feature>
<protein>
    <submittedName>
        <fullName evidence="2">Uncharacterized protein</fullName>
    </submittedName>
</protein>
<dbReference type="EMBL" id="KB099299">
    <property type="protein sequence ID" value="ELK38172.1"/>
    <property type="molecule type" value="Genomic_DNA"/>
</dbReference>
<accession>L5MIN7</accession>
<feature type="compositionally biased region" description="Polar residues" evidence="1">
    <location>
        <begin position="163"/>
        <end position="178"/>
    </location>
</feature>
<gene>
    <name evidence="2" type="ORF">MDA_GLEAN10013272</name>
</gene>
<feature type="compositionally biased region" description="Polar residues" evidence="1">
    <location>
        <begin position="52"/>
        <end position="61"/>
    </location>
</feature>
<name>L5MIN7_MYODS</name>
<evidence type="ECO:0000313" key="3">
    <source>
        <dbReference type="Proteomes" id="UP000010556"/>
    </source>
</evidence>
<evidence type="ECO:0000313" key="2">
    <source>
        <dbReference type="EMBL" id="ELK38172.1"/>
    </source>
</evidence>
<evidence type="ECO:0000256" key="1">
    <source>
        <dbReference type="SAM" id="MobiDB-lite"/>
    </source>
</evidence>
<reference evidence="3" key="1">
    <citation type="journal article" date="2013" name="Science">
        <title>Comparative analysis of bat genomes provides insight into the evolution of flight and immunity.</title>
        <authorList>
            <person name="Zhang G."/>
            <person name="Cowled C."/>
            <person name="Shi Z."/>
            <person name="Huang Z."/>
            <person name="Bishop-Lilly K.A."/>
            <person name="Fang X."/>
            <person name="Wynne J.W."/>
            <person name="Xiong Z."/>
            <person name="Baker M.L."/>
            <person name="Zhao W."/>
            <person name="Tachedjian M."/>
            <person name="Zhu Y."/>
            <person name="Zhou P."/>
            <person name="Jiang X."/>
            <person name="Ng J."/>
            <person name="Yang L."/>
            <person name="Wu L."/>
            <person name="Xiao J."/>
            <person name="Feng Y."/>
            <person name="Chen Y."/>
            <person name="Sun X."/>
            <person name="Zhang Y."/>
            <person name="Marsh G.A."/>
            <person name="Crameri G."/>
            <person name="Broder C.C."/>
            <person name="Frey K.G."/>
            <person name="Wang L.F."/>
            <person name="Wang J."/>
        </authorList>
    </citation>
    <scope>NUCLEOTIDE SEQUENCE [LARGE SCALE GENOMIC DNA]</scope>
</reference>
<organism evidence="2 3">
    <name type="scientific">Myotis davidii</name>
    <name type="common">David's myotis</name>
    <dbReference type="NCBI Taxonomy" id="225400"/>
    <lineage>
        <taxon>Eukaryota</taxon>
        <taxon>Metazoa</taxon>
        <taxon>Chordata</taxon>
        <taxon>Craniata</taxon>
        <taxon>Vertebrata</taxon>
        <taxon>Euteleostomi</taxon>
        <taxon>Mammalia</taxon>
        <taxon>Eutheria</taxon>
        <taxon>Laurasiatheria</taxon>
        <taxon>Chiroptera</taxon>
        <taxon>Yangochiroptera</taxon>
        <taxon>Vespertilionidae</taxon>
        <taxon>Myotis</taxon>
    </lineage>
</organism>